<keyword evidence="2" id="KW-1185">Reference proteome</keyword>
<protein>
    <recommendedName>
        <fullName evidence="3">C2H2-type domain-containing protein</fullName>
    </recommendedName>
</protein>
<gene>
    <name evidence="1" type="ORF">GCM10009039_15010</name>
</gene>
<evidence type="ECO:0000313" key="1">
    <source>
        <dbReference type="EMBL" id="GGL57839.1"/>
    </source>
</evidence>
<sequence length="105" mass="11505">MSDIECRYGGLLLQMCREAIEKDPNPSEDELRHLVGWVVVESGFRANPSAARDCLSELADCEVAGGEDDHRYQCPVCHSVYDTRGDAEDHVEGEPGVSPDSVVVL</sequence>
<organism evidence="1 2">
    <name type="scientific">Halocalculus aciditolerans</name>
    <dbReference type="NCBI Taxonomy" id="1383812"/>
    <lineage>
        <taxon>Archaea</taxon>
        <taxon>Methanobacteriati</taxon>
        <taxon>Methanobacteriota</taxon>
        <taxon>Stenosarchaea group</taxon>
        <taxon>Halobacteria</taxon>
        <taxon>Halobacteriales</taxon>
        <taxon>Halobacteriaceae</taxon>
        <taxon>Halocalculus</taxon>
    </lineage>
</organism>
<comment type="caution">
    <text evidence="1">The sequence shown here is derived from an EMBL/GenBank/DDBJ whole genome shotgun (WGS) entry which is preliminary data.</text>
</comment>
<reference evidence="1" key="1">
    <citation type="journal article" date="2014" name="Int. J. Syst. Evol. Microbiol.">
        <title>Complete genome sequence of Corynebacterium casei LMG S-19264T (=DSM 44701T), isolated from a smear-ripened cheese.</title>
        <authorList>
            <consortium name="US DOE Joint Genome Institute (JGI-PGF)"/>
            <person name="Walter F."/>
            <person name="Albersmeier A."/>
            <person name="Kalinowski J."/>
            <person name="Ruckert C."/>
        </authorList>
    </citation>
    <scope>NUCLEOTIDE SEQUENCE</scope>
    <source>
        <strain evidence="1">JCM 19596</strain>
    </source>
</reference>
<proteinExistence type="predicted"/>
<name>A0A830FB77_9EURY</name>
<dbReference type="Proteomes" id="UP000607197">
    <property type="component" value="Unassembled WGS sequence"/>
</dbReference>
<accession>A0A830FB77</accession>
<dbReference type="EMBL" id="BMPG01000002">
    <property type="protein sequence ID" value="GGL57839.1"/>
    <property type="molecule type" value="Genomic_DNA"/>
</dbReference>
<dbReference type="RefSeq" id="WP_188977519.1">
    <property type="nucleotide sequence ID" value="NZ_BMPG01000002.1"/>
</dbReference>
<reference evidence="1" key="2">
    <citation type="submission" date="2020-09" db="EMBL/GenBank/DDBJ databases">
        <authorList>
            <person name="Sun Q."/>
            <person name="Ohkuma M."/>
        </authorList>
    </citation>
    <scope>NUCLEOTIDE SEQUENCE</scope>
    <source>
        <strain evidence="1">JCM 19596</strain>
    </source>
</reference>
<evidence type="ECO:0000313" key="2">
    <source>
        <dbReference type="Proteomes" id="UP000607197"/>
    </source>
</evidence>
<evidence type="ECO:0008006" key="3">
    <source>
        <dbReference type="Google" id="ProtNLM"/>
    </source>
</evidence>
<dbReference type="AlphaFoldDB" id="A0A830FB77"/>